<keyword evidence="2" id="KW-0677">Repeat</keyword>
<dbReference type="InterPro" id="IPR019775">
    <property type="entry name" value="WD40_repeat_CS"/>
</dbReference>
<dbReference type="PROSITE" id="PS00678">
    <property type="entry name" value="WD_REPEATS_1"/>
    <property type="match status" value="2"/>
</dbReference>
<dbReference type="PROSITE" id="PS50082">
    <property type="entry name" value="WD_REPEATS_2"/>
    <property type="match status" value="2"/>
</dbReference>
<keyword evidence="1 3" id="KW-0853">WD repeat</keyword>
<accession>A0A1R1PBS5</accession>
<organism evidence="4 5">
    <name type="scientific">Zancudomyces culisetae</name>
    <name type="common">Gut fungus</name>
    <name type="synonym">Smittium culisetae</name>
    <dbReference type="NCBI Taxonomy" id="1213189"/>
    <lineage>
        <taxon>Eukaryota</taxon>
        <taxon>Fungi</taxon>
        <taxon>Fungi incertae sedis</taxon>
        <taxon>Zoopagomycota</taxon>
        <taxon>Kickxellomycotina</taxon>
        <taxon>Harpellomycetes</taxon>
        <taxon>Harpellales</taxon>
        <taxon>Legeriomycetaceae</taxon>
        <taxon>Zancudomyces</taxon>
    </lineage>
</organism>
<protein>
    <submittedName>
        <fullName evidence="4">F-box/WD repeat-containing protein lin-23</fullName>
    </submittedName>
</protein>
<comment type="caution">
    <text evidence="4">The sequence shown here is derived from an EMBL/GenBank/DDBJ whole genome shotgun (WGS) entry which is preliminary data.</text>
</comment>
<keyword evidence="5" id="KW-1185">Reference proteome</keyword>
<evidence type="ECO:0000313" key="4">
    <source>
        <dbReference type="EMBL" id="OMH78418.1"/>
    </source>
</evidence>
<dbReference type="Proteomes" id="UP000188320">
    <property type="component" value="Unassembled WGS sequence"/>
</dbReference>
<dbReference type="OrthoDB" id="19711at2759"/>
<sequence length="114" mass="12782">MWCVETGDFIKEFVGHTKGLACVQFDGKTIVSGSNDHTIKVWDAEKGICKHTLKGHTDLVRTLYFAGGNRAISGSYDQTVKVWDVEKGVLLLDFENVHTSWVFGVQFSMTKIVR</sequence>
<dbReference type="EMBL" id="LSSK01001929">
    <property type="protein sequence ID" value="OMH78418.1"/>
    <property type="molecule type" value="Genomic_DNA"/>
</dbReference>
<dbReference type="AlphaFoldDB" id="A0A1R1PBS5"/>
<dbReference type="InterPro" id="IPR036322">
    <property type="entry name" value="WD40_repeat_dom_sf"/>
</dbReference>
<dbReference type="InterPro" id="IPR001680">
    <property type="entry name" value="WD40_rpt"/>
</dbReference>
<dbReference type="Gene3D" id="2.130.10.10">
    <property type="entry name" value="YVTN repeat-like/Quinoprotein amine dehydrogenase"/>
    <property type="match status" value="1"/>
</dbReference>
<dbReference type="PANTHER" id="PTHR19848">
    <property type="entry name" value="WD40 REPEAT PROTEIN"/>
    <property type="match status" value="1"/>
</dbReference>
<dbReference type="InterPro" id="IPR020472">
    <property type="entry name" value="WD40_PAC1"/>
</dbReference>
<evidence type="ECO:0000256" key="3">
    <source>
        <dbReference type="PROSITE-ProRule" id="PRU00221"/>
    </source>
</evidence>
<feature type="repeat" description="WD" evidence="3">
    <location>
        <begin position="53"/>
        <end position="93"/>
    </location>
</feature>
<dbReference type="PRINTS" id="PR00320">
    <property type="entry name" value="GPROTEINBRPT"/>
</dbReference>
<dbReference type="InterPro" id="IPR015943">
    <property type="entry name" value="WD40/YVTN_repeat-like_dom_sf"/>
</dbReference>
<dbReference type="SMART" id="SM00320">
    <property type="entry name" value="WD40"/>
    <property type="match status" value="2"/>
</dbReference>
<dbReference type="SUPFAM" id="SSF50978">
    <property type="entry name" value="WD40 repeat-like"/>
    <property type="match status" value="1"/>
</dbReference>
<proteinExistence type="predicted"/>
<evidence type="ECO:0000313" key="5">
    <source>
        <dbReference type="Proteomes" id="UP000188320"/>
    </source>
</evidence>
<reference evidence="5" key="1">
    <citation type="submission" date="2017-01" db="EMBL/GenBank/DDBJ databases">
        <authorList>
            <person name="Wang Y."/>
            <person name="White M."/>
            <person name="Kvist S."/>
            <person name="Moncalvo J.-M."/>
        </authorList>
    </citation>
    <scope>NUCLEOTIDE SEQUENCE [LARGE SCALE GENOMIC DNA]</scope>
    <source>
        <strain evidence="5">COL-18-3</strain>
    </source>
</reference>
<evidence type="ECO:0000256" key="1">
    <source>
        <dbReference type="ARBA" id="ARBA00022574"/>
    </source>
</evidence>
<name>A0A1R1PBS5_ZANCU</name>
<dbReference type="PROSITE" id="PS50294">
    <property type="entry name" value="WD_REPEATS_REGION"/>
    <property type="match status" value="2"/>
</dbReference>
<dbReference type="Pfam" id="PF00400">
    <property type="entry name" value="WD40"/>
    <property type="match status" value="2"/>
</dbReference>
<feature type="repeat" description="WD" evidence="3">
    <location>
        <begin position="13"/>
        <end position="52"/>
    </location>
</feature>
<gene>
    <name evidence="4" type="ORF">AX774_g8192</name>
</gene>
<dbReference type="PANTHER" id="PTHR19848:SF8">
    <property type="entry name" value="F-BOX AND WD REPEAT DOMAIN CONTAINING 7"/>
    <property type="match status" value="1"/>
</dbReference>
<evidence type="ECO:0000256" key="2">
    <source>
        <dbReference type="ARBA" id="ARBA00022737"/>
    </source>
</evidence>